<dbReference type="EMBL" id="CP072649">
    <property type="protein sequence ID" value="QUW04308.1"/>
    <property type="molecule type" value="Genomic_DNA"/>
</dbReference>
<evidence type="ECO:0000256" key="2">
    <source>
        <dbReference type="ARBA" id="ARBA00004370"/>
    </source>
</evidence>
<dbReference type="SMART" id="SM00387">
    <property type="entry name" value="HATPase_c"/>
    <property type="match status" value="1"/>
</dbReference>
<dbReference type="PROSITE" id="PS50110">
    <property type="entry name" value="RESPONSE_REGULATORY"/>
    <property type="match status" value="1"/>
</dbReference>
<evidence type="ECO:0000259" key="11">
    <source>
        <dbReference type="PROSITE" id="PS50110"/>
    </source>
</evidence>
<organism evidence="13 14">
    <name type="scientific">Chloracidobacterium validum</name>
    <dbReference type="NCBI Taxonomy" id="2821543"/>
    <lineage>
        <taxon>Bacteria</taxon>
        <taxon>Pseudomonadati</taxon>
        <taxon>Acidobacteriota</taxon>
        <taxon>Terriglobia</taxon>
        <taxon>Terriglobales</taxon>
        <taxon>Acidobacteriaceae</taxon>
        <taxon>Chloracidobacterium</taxon>
    </lineage>
</organism>
<evidence type="ECO:0000256" key="1">
    <source>
        <dbReference type="ARBA" id="ARBA00000085"/>
    </source>
</evidence>
<evidence type="ECO:0000256" key="6">
    <source>
        <dbReference type="ARBA" id="ARBA00022777"/>
    </source>
</evidence>
<reference evidence="13 14" key="1">
    <citation type="submission" date="2021-03" db="EMBL/GenBank/DDBJ databases">
        <title>Genomic and phenotypic characterization of Chloracidobacterium isolates provides evidence for multiple species.</title>
        <authorList>
            <person name="Saini M.K."/>
            <person name="Costas A.M.G."/>
            <person name="Tank M."/>
            <person name="Bryant D.A."/>
        </authorList>
    </citation>
    <scope>NUCLEOTIDE SEQUENCE [LARGE SCALE GENOMIC DNA]</scope>
    <source>
        <strain evidence="13 14">BV2-C</strain>
    </source>
</reference>
<dbReference type="InterPro" id="IPR001789">
    <property type="entry name" value="Sig_transdc_resp-reg_receiver"/>
</dbReference>
<dbReference type="Gene3D" id="6.10.340.10">
    <property type="match status" value="1"/>
</dbReference>
<keyword evidence="14" id="KW-1185">Reference proteome</keyword>
<evidence type="ECO:0000313" key="13">
    <source>
        <dbReference type="EMBL" id="QUW04308.1"/>
    </source>
</evidence>
<evidence type="ECO:0000256" key="5">
    <source>
        <dbReference type="ARBA" id="ARBA00022679"/>
    </source>
</evidence>
<feature type="transmembrane region" description="Helical" evidence="9">
    <location>
        <begin position="73"/>
        <end position="95"/>
    </location>
</feature>
<dbReference type="Pfam" id="PF00512">
    <property type="entry name" value="HisKA"/>
    <property type="match status" value="1"/>
</dbReference>
<feature type="transmembrane region" description="Helical" evidence="9">
    <location>
        <begin position="450"/>
        <end position="471"/>
    </location>
</feature>
<evidence type="ECO:0000256" key="7">
    <source>
        <dbReference type="PROSITE-ProRule" id="PRU00169"/>
    </source>
</evidence>
<comment type="catalytic activity">
    <reaction evidence="1">
        <text>ATP + protein L-histidine = ADP + protein N-phospho-L-histidine.</text>
        <dbReference type="EC" id="2.7.13.3"/>
    </reaction>
</comment>
<evidence type="ECO:0000256" key="9">
    <source>
        <dbReference type="SAM" id="Phobius"/>
    </source>
</evidence>
<keyword evidence="4 7" id="KW-0597">Phosphoprotein</keyword>
<keyword evidence="5" id="KW-0808">Transferase</keyword>
<evidence type="ECO:0000256" key="4">
    <source>
        <dbReference type="ARBA" id="ARBA00022553"/>
    </source>
</evidence>
<evidence type="ECO:0000259" key="10">
    <source>
        <dbReference type="PROSITE" id="PS50109"/>
    </source>
</evidence>
<dbReference type="InterPro" id="IPR003661">
    <property type="entry name" value="HisK_dim/P_dom"/>
</dbReference>
<dbReference type="Pfam" id="PF00072">
    <property type="entry name" value="Response_reg"/>
    <property type="match status" value="1"/>
</dbReference>
<dbReference type="PANTHER" id="PTHR43065:SF42">
    <property type="entry name" value="TWO-COMPONENT SENSOR PPRA"/>
    <property type="match status" value="1"/>
</dbReference>
<dbReference type="SUPFAM" id="SSF52172">
    <property type="entry name" value="CheY-like"/>
    <property type="match status" value="1"/>
</dbReference>
<evidence type="ECO:0000259" key="12">
    <source>
        <dbReference type="PROSITE" id="PS50885"/>
    </source>
</evidence>
<dbReference type="InterPro" id="IPR036890">
    <property type="entry name" value="HATPase_C_sf"/>
</dbReference>
<dbReference type="PRINTS" id="PR00344">
    <property type="entry name" value="BCTRLSENSOR"/>
</dbReference>
<dbReference type="InterPro" id="IPR011006">
    <property type="entry name" value="CheY-like_superfamily"/>
</dbReference>
<keyword evidence="9" id="KW-1133">Transmembrane helix</keyword>
<dbReference type="InterPro" id="IPR005467">
    <property type="entry name" value="His_kinase_dom"/>
</dbReference>
<dbReference type="SUPFAM" id="SSF55874">
    <property type="entry name" value="ATPase domain of HSP90 chaperone/DNA topoisomerase II/histidine kinase"/>
    <property type="match status" value="1"/>
</dbReference>
<feature type="domain" description="Response regulatory" evidence="11">
    <location>
        <begin position="850"/>
        <end position="965"/>
    </location>
</feature>
<accession>A0ABX8BBU0</accession>
<dbReference type="RefSeq" id="WP_211430197.1">
    <property type="nucleotide sequence ID" value="NZ_CP072649.1"/>
</dbReference>
<dbReference type="Gene3D" id="3.30.450.20">
    <property type="entry name" value="PAS domain"/>
    <property type="match status" value="1"/>
</dbReference>
<gene>
    <name evidence="13" type="ORF">J8C06_14835</name>
</gene>
<dbReference type="SMART" id="SM00448">
    <property type="entry name" value="REC"/>
    <property type="match status" value="1"/>
</dbReference>
<dbReference type="PROSITE" id="PS50885">
    <property type="entry name" value="HAMP"/>
    <property type="match status" value="1"/>
</dbReference>
<feature type="modified residue" description="4-aspartylphosphate" evidence="7">
    <location>
        <position position="901"/>
    </location>
</feature>
<name>A0ABX8BBU0_9BACT</name>
<keyword evidence="9" id="KW-0812">Transmembrane</keyword>
<feature type="transmembrane region" description="Helical" evidence="9">
    <location>
        <begin position="41"/>
        <end position="66"/>
    </location>
</feature>
<evidence type="ECO:0000256" key="3">
    <source>
        <dbReference type="ARBA" id="ARBA00012438"/>
    </source>
</evidence>
<feature type="transmembrane region" description="Helical" evidence="9">
    <location>
        <begin position="12"/>
        <end position="35"/>
    </location>
</feature>
<keyword evidence="8" id="KW-0175">Coiled coil</keyword>
<proteinExistence type="predicted"/>
<feature type="transmembrane region" description="Helical" evidence="9">
    <location>
        <begin position="139"/>
        <end position="159"/>
    </location>
</feature>
<feature type="coiled-coil region" evidence="8">
    <location>
        <begin position="536"/>
        <end position="577"/>
    </location>
</feature>
<dbReference type="EC" id="2.7.13.3" evidence="3"/>
<keyword evidence="9" id="KW-0472">Membrane</keyword>
<protein>
    <recommendedName>
        <fullName evidence="3">histidine kinase</fullName>
        <ecNumber evidence="3">2.7.13.3</ecNumber>
    </recommendedName>
</protein>
<feature type="domain" description="Histidine kinase" evidence="10">
    <location>
        <begin position="593"/>
        <end position="826"/>
    </location>
</feature>
<dbReference type="InterPro" id="IPR003594">
    <property type="entry name" value="HATPase_dom"/>
</dbReference>
<evidence type="ECO:0000313" key="14">
    <source>
        <dbReference type="Proteomes" id="UP000676506"/>
    </source>
</evidence>
<dbReference type="InterPro" id="IPR003660">
    <property type="entry name" value="HAMP_dom"/>
</dbReference>
<dbReference type="Gene3D" id="1.10.287.130">
    <property type="match status" value="1"/>
</dbReference>
<feature type="transmembrane region" description="Helical" evidence="9">
    <location>
        <begin position="179"/>
        <end position="199"/>
    </location>
</feature>
<feature type="transmembrane region" description="Helical" evidence="9">
    <location>
        <begin position="107"/>
        <end position="127"/>
    </location>
</feature>
<dbReference type="SUPFAM" id="SSF47384">
    <property type="entry name" value="Homodimeric domain of signal transducing histidine kinase"/>
    <property type="match status" value="1"/>
</dbReference>
<keyword evidence="6" id="KW-0418">Kinase</keyword>
<dbReference type="SMART" id="SM00388">
    <property type="entry name" value="HisKA"/>
    <property type="match status" value="1"/>
</dbReference>
<dbReference type="CDD" id="cd12914">
    <property type="entry name" value="PDC1_DGC_like"/>
    <property type="match status" value="1"/>
</dbReference>
<dbReference type="PANTHER" id="PTHR43065">
    <property type="entry name" value="SENSOR HISTIDINE KINASE"/>
    <property type="match status" value="1"/>
</dbReference>
<sequence length="973" mass="105639">MKSASCPQKPYLGIGWATFVAGGLGFILNTFPVHLGNDLHLIFGVMLPLMAAMAFGPLWGLCAAVLAALATKLLWQHGLAIPFLAAEAFVVGWCVRRWRWNAVFADAAFWVVASPALYIVHVHSAFYPDGLGAGVALKYIVNGLLCATLADASLGIPAVSRLLARYGATFPDDTLAGRLTRLLTLVAVVPVCFLAIWYARAEYDRQLSEVKAELVAHGQSVVSVTGSQALEVRRSILDLADRLSEIPRERSALSREVVRFQTHHPVFETIIVTDAAGDIIVSHPMIPDAGLSIAGRTYVQSVLSTREPFISEGFQGNGHGSARYVAFSAPLLSPDGAAQGVVAGWVAVTTLESAIAAGVAHGDETPYVVVDRAGQILVTTQPDLFPPQARTSLAAVPTKERVIQFDLLTPPSKPTDSEQVSHFWMWQSVEPITQWRCYTLVPFSVIRGRAALVFIPVLLAIPFVLLAATWASRLTTRLVMYPLSQVTEAARALAASPDRLAAGQVDVVLDTQQLPVEIVHLTEAFHAMALKISETVAQLRSTNIELEIARQRLEDARDNLEKELARRTAEIERREKGRLQSQKLESLGQLAGGIAHNFNNLLTVVLSYSSLELGRRQPDDPICKSLNAIRRAAERGRDLVKQLMSYSRASDAMAAIEVSLQETARSVQGIADRLLGEEFELSVDLPNKEMTVKAVPQELEQVFLNLLLNARDAMPQGGRIAIEAALVTDASLETGGLWLPPTADLRQILTSQAVARVSVRDTGTGMTPEVMSRLCEPFFTTKPEGKGTGLGLSTVFGTVTSLGGSLRVESEVGKGAAFHVYLPVVDSSVSPRVSGASRLHFIRPSEQSPSVLVVEDELDVRQTVMDALTAAGFRVIGAQDGAEAWDVIQQRGGRFDLVISDVRMPNVNGIKLASSIREHYPAMPVLFISGYADQRDTGQHFAFEDNLLYKPFTTSEIVEKARSMLDKARSRTT</sequence>
<dbReference type="CDD" id="cd00082">
    <property type="entry name" value="HisKA"/>
    <property type="match status" value="1"/>
</dbReference>
<dbReference type="PROSITE" id="PS50109">
    <property type="entry name" value="HIS_KIN"/>
    <property type="match status" value="1"/>
</dbReference>
<evidence type="ECO:0000256" key="8">
    <source>
        <dbReference type="SAM" id="Coils"/>
    </source>
</evidence>
<comment type="subcellular location">
    <subcellularLocation>
        <location evidence="2">Membrane</location>
    </subcellularLocation>
</comment>
<dbReference type="Gene3D" id="3.40.50.2300">
    <property type="match status" value="1"/>
</dbReference>
<feature type="domain" description="HAMP" evidence="12">
    <location>
        <begin position="477"/>
        <end position="537"/>
    </location>
</feature>
<dbReference type="Proteomes" id="UP000676506">
    <property type="component" value="Chromosome 2"/>
</dbReference>
<dbReference type="Gene3D" id="3.30.565.10">
    <property type="entry name" value="Histidine kinase-like ATPase, C-terminal domain"/>
    <property type="match status" value="1"/>
</dbReference>
<dbReference type="InterPro" id="IPR036097">
    <property type="entry name" value="HisK_dim/P_sf"/>
</dbReference>
<dbReference type="Pfam" id="PF02518">
    <property type="entry name" value="HATPase_c"/>
    <property type="match status" value="1"/>
</dbReference>
<dbReference type="InterPro" id="IPR004358">
    <property type="entry name" value="Sig_transdc_His_kin-like_C"/>
</dbReference>